<reference evidence="1 2" key="1">
    <citation type="submission" date="2016-09" db="EMBL/GenBank/DDBJ databases">
        <authorList>
            <person name="Capua I."/>
            <person name="De Benedictis P."/>
            <person name="Joannis T."/>
            <person name="Lombin L.H."/>
            <person name="Cattoli G."/>
        </authorList>
    </citation>
    <scope>NUCLEOTIDE SEQUENCE [LARGE SCALE GENOMIC DNA]</scope>
    <source>
        <strain evidence="1 2">NRS-1</strain>
    </source>
</reference>
<protein>
    <submittedName>
        <fullName evidence="1">Uncharacterized protein</fullName>
    </submittedName>
</protein>
<evidence type="ECO:0000313" key="2">
    <source>
        <dbReference type="Proteomes" id="UP000095601"/>
    </source>
</evidence>
<gene>
    <name evidence="1" type="ORF">BHF72_0331</name>
</gene>
<dbReference type="InterPro" id="IPR046702">
    <property type="entry name" value="DUF6572"/>
</dbReference>
<dbReference type="KEGG" id="cnr:EB819_11700"/>
<name>A0A1E5UC73_9FLAO</name>
<sequence length="106" mass="12419">MSVEQIDKVDFISTTEKGIIKLTISDHLEWDSKNEHLLILQNKINAYLNFIESGQIFEEYPSSVNKKVEIEIVLKFPPNEIGNTFLDKCKKIIDELKIEFSWKVFE</sequence>
<accession>A0A1E5UC73</accession>
<organism evidence="1 2">
    <name type="scientific">Cloacibacterium normanense</name>
    <dbReference type="NCBI Taxonomy" id="237258"/>
    <lineage>
        <taxon>Bacteria</taxon>
        <taxon>Pseudomonadati</taxon>
        <taxon>Bacteroidota</taxon>
        <taxon>Flavobacteriia</taxon>
        <taxon>Flavobacteriales</taxon>
        <taxon>Weeksellaceae</taxon>
    </lineage>
</organism>
<dbReference type="Proteomes" id="UP000095601">
    <property type="component" value="Unassembled WGS sequence"/>
</dbReference>
<comment type="caution">
    <text evidence="1">The sequence shown here is derived from an EMBL/GenBank/DDBJ whole genome shotgun (WGS) entry which is preliminary data.</text>
</comment>
<dbReference type="RefSeq" id="WP_069799709.1">
    <property type="nucleotide sequence ID" value="NZ_CP034157.1"/>
</dbReference>
<evidence type="ECO:0000313" key="1">
    <source>
        <dbReference type="EMBL" id="OEL10511.1"/>
    </source>
</evidence>
<proteinExistence type="predicted"/>
<dbReference type="Pfam" id="PF20212">
    <property type="entry name" value="DUF6572"/>
    <property type="match status" value="1"/>
</dbReference>
<dbReference type="OrthoDB" id="2229810at2"/>
<dbReference type="AlphaFoldDB" id="A0A1E5UC73"/>
<keyword evidence="2" id="KW-1185">Reference proteome</keyword>
<dbReference type="EMBL" id="MKGI01000076">
    <property type="protein sequence ID" value="OEL10511.1"/>
    <property type="molecule type" value="Genomic_DNA"/>
</dbReference>